<dbReference type="Proteomes" id="UP000886742">
    <property type="component" value="Unassembled WGS sequence"/>
</dbReference>
<dbReference type="Gene3D" id="2.40.50.90">
    <property type="match status" value="1"/>
</dbReference>
<feature type="domain" description="TNase-like" evidence="2">
    <location>
        <begin position="19"/>
        <end position="137"/>
    </location>
</feature>
<comment type="caution">
    <text evidence="3">The sequence shown here is derived from an EMBL/GenBank/DDBJ whole genome shotgun (WGS) entry which is preliminary data.</text>
</comment>
<dbReference type="SUPFAM" id="SSF50199">
    <property type="entry name" value="Staphylococcal nuclease"/>
    <property type="match status" value="1"/>
</dbReference>
<name>A0A9D1FGW3_9PROT</name>
<accession>A0A9D1FGW3</accession>
<dbReference type="SMART" id="SM00318">
    <property type="entry name" value="SNc"/>
    <property type="match status" value="1"/>
</dbReference>
<dbReference type="Pfam" id="PF00565">
    <property type="entry name" value="SNase"/>
    <property type="match status" value="1"/>
</dbReference>
<dbReference type="AlphaFoldDB" id="A0A9D1FGW3"/>
<organism evidence="3 4">
    <name type="scientific">Candidatus Enterousia intestinigallinarum</name>
    <dbReference type="NCBI Taxonomy" id="2840790"/>
    <lineage>
        <taxon>Bacteria</taxon>
        <taxon>Pseudomonadati</taxon>
        <taxon>Pseudomonadota</taxon>
        <taxon>Alphaproteobacteria</taxon>
        <taxon>Candidatus Enterousia</taxon>
    </lineage>
</organism>
<evidence type="ECO:0000256" key="1">
    <source>
        <dbReference type="SAM" id="SignalP"/>
    </source>
</evidence>
<dbReference type="EMBL" id="DVJI01000013">
    <property type="protein sequence ID" value="HIS71181.1"/>
    <property type="molecule type" value="Genomic_DNA"/>
</dbReference>
<proteinExistence type="predicted"/>
<reference evidence="3" key="2">
    <citation type="journal article" date="2021" name="PeerJ">
        <title>Extensive microbial diversity within the chicken gut microbiome revealed by metagenomics and culture.</title>
        <authorList>
            <person name="Gilroy R."/>
            <person name="Ravi A."/>
            <person name="Getino M."/>
            <person name="Pursley I."/>
            <person name="Horton D.L."/>
            <person name="Alikhan N.F."/>
            <person name="Baker D."/>
            <person name="Gharbi K."/>
            <person name="Hall N."/>
            <person name="Watson M."/>
            <person name="Adriaenssens E.M."/>
            <person name="Foster-Nyarko E."/>
            <person name="Jarju S."/>
            <person name="Secka A."/>
            <person name="Antonio M."/>
            <person name="Oren A."/>
            <person name="Chaudhuri R.R."/>
            <person name="La Ragione R."/>
            <person name="Hildebrand F."/>
            <person name="Pallen M.J."/>
        </authorList>
    </citation>
    <scope>NUCLEOTIDE SEQUENCE</scope>
    <source>
        <strain evidence="3">ChiGjej3B3-5194</strain>
    </source>
</reference>
<sequence>MMRIVAGICFSCFLMFSAAAVPATVDYVLDGDTFAARVLLDEDITITVRVRLADVDTPEINGKCEREIEMALRARDRLAELLPVGSTVDLRDVADDKYLGRIDARVFTSDGRDVSRILINEKFGRPYDGGRRDSWCDQDQ</sequence>
<protein>
    <submittedName>
        <fullName evidence="3">Thermonuclease family protein</fullName>
    </submittedName>
</protein>
<evidence type="ECO:0000259" key="2">
    <source>
        <dbReference type="SMART" id="SM00318"/>
    </source>
</evidence>
<evidence type="ECO:0000313" key="3">
    <source>
        <dbReference type="EMBL" id="HIS71181.1"/>
    </source>
</evidence>
<dbReference type="InterPro" id="IPR035437">
    <property type="entry name" value="SNase_OB-fold_sf"/>
</dbReference>
<gene>
    <name evidence="3" type="ORF">IAD02_04335</name>
</gene>
<keyword evidence="1" id="KW-0732">Signal</keyword>
<dbReference type="InterPro" id="IPR016071">
    <property type="entry name" value="Staphylococal_nuclease_OB-fold"/>
</dbReference>
<reference evidence="3" key="1">
    <citation type="submission" date="2020-10" db="EMBL/GenBank/DDBJ databases">
        <authorList>
            <person name="Gilroy R."/>
        </authorList>
    </citation>
    <scope>NUCLEOTIDE SEQUENCE</scope>
    <source>
        <strain evidence="3">ChiGjej3B3-5194</strain>
    </source>
</reference>
<feature type="signal peptide" evidence="1">
    <location>
        <begin position="1"/>
        <end position="20"/>
    </location>
</feature>
<feature type="chain" id="PRO_5039608634" evidence="1">
    <location>
        <begin position="21"/>
        <end position="140"/>
    </location>
</feature>
<evidence type="ECO:0000313" key="4">
    <source>
        <dbReference type="Proteomes" id="UP000886742"/>
    </source>
</evidence>